<keyword evidence="2" id="KW-0805">Transcription regulation</keyword>
<evidence type="ECO:0000256" key="5">
    <source>
        <dbReference type="ARBA" id="ARBA00023163"/>
    </source>
</evidence>
<dbReference type="RefSeq" id="WP_302076738.1">
    <property type="nucleotide sequence ID" value="NZ_JAUKWQ010000003.1"/>
</dbReference>
<dbReference type="SUPFAM" id="SSF53850">
    <property type="entry name" value="Periplasmic binding protein-like II"/>
    <property type="match status" value="1"/>
</dbReference>
<keyword evidence="8" id="KW-1185">Reference proteome</keyword>
<dbReference type="Proteomes" id="UP001169006">
    <property type="component" value="Unassembled WGS sequence"/>
</dbReference>
<evidence type="ECO:0000256" key="3">
    <source>
        <dbReference type="ARBA" id="ARBA00023125"/>
    </source>
</evidence>
<keyword evidence="3" id="KW-0238">DNA-binding</keyword>
<dbReference type="SUPFAM" id="SSF46785">
    <property type="entry name" value="Winged helix' DNA-binding domain"/>
    <property type="match status" value="1"/>
</dbReference>
<dbReference type="InterPro" id="IPR036388">
    <property type="entry name" value="WH-like_DNA-bd_sf"/>
</dbReference>
<organism evidence="7 8">
    <name type="scientific">Rhizobium oryzicola</name>
    <dbReference type="NCBI Taxonomy" id="1232668"/>
    <lineage>
        <taxon>Bacteria</taxon>
        <taxon>Pseudomonadati</taxon>
        <taxon>Pseudomonadota</taxon>
        <taxon>Alphaproteobacteria</taxon>
        <taxon>Hyphomicrobiales</taxon>
        <taxon>Rhizobiaceae</taxon>
        <taxon>Rhizobium/Agrobacterium group</taxon>
        <taxon>Rhizobium</taxon>
    </lineage>
</organism>
<name>A0ABT8SVV3_9HYPH</name>
<dbReference type="InterPro" id="IPR036390">
    <property type="entry name" value="WH_DNA-bd_sf"/>
</dbReference>
<feature type="domain" description="HTH lysR-type" evidence="6">
    <location>
        <begin position="1"/>
        <end position="58"/>
    </location>
</feature>
<evidence type="ECO:0000313" key="7">
    <source>
        <dbReference type="EMBL" id="MDO1582565.1"/>
    </source>
</evidence>
<evidence type="ECO:0000256" key="2">
    <source>
        <dbReference type="ARBA" id="ARBA00023015"/>
    </source>
</evidence>
<proteinExistence type="inferred from homology"/>
<dbReference type="PROSITE" id="PS50931">
    <property type="entry name" value="HTH_LYSR"/>
    <property type="match status" value="1"/>
</dbReference>
<dbReference type="Gene3D" id="3.40.190.290">
    <property type="match status" value="1"/>
</dbReference>
<comment type="similarity">
    <text evidence="1">Belongs to the LysR transcriptional regulatory family.</text>
</comment>
<evidence type="ECO:0000259" key="6">
    <source>
        <dbReference type="PROSITE" id="PS50931"/>
    </source>
</evidence>
<dbReference type="InterPro" id="IPR000847">
    <property type="entry name" value="LysR_HTH_N"/>
</dbReference>
<keyword evidence="5" id="KW-0804">Transcription</keyword>
<protein>
    <submittedName>
        <fullName evidence="7">LysR substrate-binding domain-containing protein</fullName>
    </submittedName>
</protein>
<evidence type="ECO:0000256" key="4">
    <source>
        <dbReference type="ARBA" id="ARBA00023159"/>
    </source>
</evidence>
<accession>A0ABT8SVV3</accession>
<dbReference type="CDD" id="cd08415">
    <property type="entry name" value="PBP2_LysR_opines_like"/>
    <property type="match status" value="1"/>
</dbReference>
<comment type="caution">
    <text evidence="7">The sequence shown here is derived from an EMBL/GenBank/DDBJ whole genome shotgun (WGS) entry which is preliminary data.</text>
</comment>
<dbReference type="PANTHER" id="PTHR30427">
    <property type="entry name" value="TRANSCRIPTIONAL ACTIVATOR PROTEIN LYSR"/>
    <property type="match status" value="1"/>
</dbReference>
<sequence length="291" mass="32025">MNFRQIEIFAAIMKTGTASKAAELLDITQPAASRALSDLESDLGFLLFDRVRQRLQPTPEAWQFYKSVEASFRGLDTIKAEAARIRDQGSGRLRIASLALLGSTLVPRSIARFRTRHPDINVTLHVLVSRDVRDLVASGQFDVGLAADEIDITGLNHQLFLSPQAMIAMPVGHPLAARETIRPHDLIGFPFVSYVPEDRARQRFDAILSEAGVKLDIVVETIYASTVCALVTEGVGLGLVSPYVVSNLDKTRVALRPFEPAVSIKTLLILPPDKPKSLLVRDFITALMESR</sequence>
<dbReference type="Pfam" id="PF00126">
    <property type="entry name" value="HTH_1"/>
    <property type="match status" value="1"/>
</dbReference>
<dbReference type="InterPro" id="IPR005119">
    <property type="entry name" value="LysR_subst-bd"/>
</dbReference>
<dbReference type="InterPro" id="IPR037424">
    <property type="entry name" value="NocR_PBP2"/>
</dbReference>
<dbReference type="PRINTS" id="PR00039">
    <property type="entry name" value="HTHLYSR"/>
</dbReference>
<dbReference type="Pfam" id="PF03466">
    <property type="entry name" value="LysR_substrate"/>
    <property type="match status" value="1"/>
</dbReference>
<dbReference type="Gene3D" id="1.10.10.10">
    <property type="entry name" value="Winged helix-like DNA-binding domain superfamily/Winged helix DNA-binding domain"/>
    <property type="match status" value="1"/>
</dbReference>
<dbReference type="EMBL" id="JAUKWQ010000003">
    <property type="protein sequence ID" value="MDO1582565.1"/>
    <property type="molecule type" value="Genomic_DNA"/>
</dbReference>
<dbReference type="PANTHER" id="PTHR30427:SF1">
    <property type="entry name" value="TRANSCRIPTIONAL ACTIVATOR PROTEIN LYSR"/>
    <property type="match status" value="1"/>
</dbReference>
<gene>
    <name evidence="7" type="ORF">Q2T52_10700</name>
</gene>
<evidence type="ECO:0000313" key="8">
    <source>
        <dbReference type="Proteomes" id="UP001169006"/>
    </source>
</evidence>
<reference evidence="7" key="2">
    <citation type="submission" date="2023-07" db="EMBL/GenBank/DDBJ databases">
        <authorList>
            <person name="Sun H."/>
        </authorList>
    </citation>
    <scope>NUCLEOTIDE SEQUENCE</scope>
    <source>
        <strain evidence="7">05753</strain>
    </source>
</reference>
<reference evidence="7" key="1">
    <citation type="journal article" date="2015" name="Int. J. Syst. Evol. Microbiol.">
        <title>Rhizobium oryzicola sp. nov., potential plant-growth-promoting endophytic bacteria isolated from rice roots.</title>
        <authorList>
            <person name="Zhang X.X."/>
            <person name="Gao J.S."/>
            <person name="Cao Y.H."/>
            <person name="Sheirdil R.A."/>
            <person name="Wang X.C."/>
            <person name="Zhang L."/>
        </authorList>
    </citation>
    <scope>NUCLEOTIDE SEQUENCE</scope>
    <source>
        <strain evidence="7">05753</strain>
    </source>
</reference>
<evidence type="ECO:0000256" key="1">
    <source>
        <dbReference type="ARBA" id="ARBA00009437"/>
    </source>
</evidence>
<keyword evidence="4" id="KW-0010">Activator</keyword>